<organism evidence="1 2">
    <name type="scientific">Haloarchaeobius iranensis</name>
    <dbReference type="NCBI Taxonomy" id="996166"/>
    <lineage>
        <taxon>Archaea</taxon>
        <taxon>Methanobacteriati</taxon>
        <taxon>Methanobacteriota</taxon>
        <taxon>Stenosarchaea group</taxon>
        <taxon>Halobacteria</taxon>
        <taxon>Halobacteriales</taxon>
        <taxon>Halorubellaceae</taxon>
        <taxon>Haloarchaeobius</taxon>
    </lineage>
</organism>
<dbReference type="PROSITE" id="PS51257">
    <property type="entry name" value="PROKAR_LIPOPROTEIN"/>
    <property type="match status" value="1"/>
</dbReference>
<gene>
    <name evidence="1" type="ORF">SAMN05192554_10670</name>
</gene>
<dbReference type="STRING" id="996166.SAMN05192554_10670"/>
<evidence type="ECO:0000313" key="1">
    <source>
        <dbReference type="EMBL" id="SDM70608.1"/>
    </source>
</evidence>
<proteinExistence type="predicted"/>
<dbReference type="AlphaFoldDB" id="A0A1G9VEC0"/>
<dbReference type="Proteomes" id="UP000199370">
    <property type="component" value="Unassembled WGS sequence"/>
</dbReference>
<keyword evidence="2" id="KW-1185">Reference proteome</keyword>
<reference evidence="1 2" key="1">
    <citation type="submission" date="2016-10" db="EMBL/GenBank/DDBJ databases">
        <authorList>
            <person name="de Groot N.N."/>
        </authorList>
    </citation>
    <scope>NUCLEOTIDE SEQUENCE [LARGE SCALE GENOMIC DNA]</scope>
    <source>
        <strain evidence="2">EB21,IBRC-M 10013,KCTC 4048</strain>
    </source>
</reference>
<dbReference type="EMBL" id="FNIA01000006">
    <property type="protein sequence ID" value="SDM70608.1"/>
    <property type="molecule type" value="Genomic_DNA"/>
</dbReference>
<evidence type="ECO:0000313" key="2">
    <source>
        <dbReference type="Proteomes" id="UP000199370"/>
    </source>
</evidence>
<name>A0A1G9VEC0_9EURY</name>
<sequence length="202" mass="22502">MRRRTVIAAGWSLLASVGLAGCQFLGLGPDSSEFHLEAEPVTESEICEQATERLEVLGPPEEDAAKRVIAGEDSAIVDFTGRKELYLEGQDRYHHVEIRHRDGADDYQLSLVASVDTREAICEIVLDDLVAQIDQSTTNQTVREVLRQAAANGQFEAAPINESAAETYRFVSGLTVDRGFHPIYIRIDSEYYELDYQYDSGE</sequence>
<dbReference type="RefSeq" id="WP_089732274.1">
    <property type="nucleotide sequence ID" value="NZ_FNIA01000006.1"/>
</dbReference>
<accession>A0A1G9VEC0</accession>
<protein>
    <submittedName>
        <fullName evidence="1">Uncharacterized protein</fullName>
    </submittedName>
</protein>